<evidence type="ECO:0000313" key="1">
    <source>
        <dbReference type="EMBL" id="KAL1272827.1"/>
    </source>
</evidence>
<protein>
    <submittedName>
        <fullName evidence="1">Uncharacterized protein</fullName>
    </submittedName>
</protein>
<name>A0ABR3N7Q2_9TELE</name>
<organism evidence="1 2">
    <name type="scientific">Cirrhinus molitorella</name>
    <name type="common">mud carp</name>
    <dbReference type="NCBI Taxonomy" id="172907"/>
    <lineage>
        <taxon>Eukaryota</taxon>
        <taxon>Metazoa</taxon>
        <taxon>Chordata</taxon>
        <taxon>Craniata</taxon>
        <taxon>Vertebrata</taxon>
        <taxon>Euteleostomi</taxon>
        <taxon>Actinopterygii</taxon>
        <taxon>Neopterygii</taxon>
        <taxon>Teleostei</taxon>
        <taxon>Ostariophysi</taxon>
        <taxon>Cypriniformes</taxon>
        <taxon>Cyprinidae</taxon>
        <taxon>Labeoninae</taxon>
        <taxon>Labeonini</taxon>
        <taxon>Cirrhinus</taxon>
    </lineage>
</organism>
<evidence type="ECO:0000313" key="2">
    <source>
        <dbReference type="Proteomes" id="UP001558613"/>
    </source>
</evidence>
<reference evidence="1 2" key="1">
    <citation type="submission" date="2023-09" db="EMBL/GenBank/DDBJ databases">
        <authorList>
            <person name="Wang M."/>
        </authorList>
    </citation>
    <scope>NUCLEOTIDE SEQUENCE [LARGE SCALE GENOMIC DNA]</scope>
    <source>
        <strain evidence="1">GT-2023</strain>
        <tissue evidence="1">Liver</tissue>
    </source>
</reference>
<comment type="caution">
    <text evidence="1">The sequence shown here is derived from an EMBL/GenBank/DDBJ whole genome shotgun (WGS) entry which is preliminary data.</text>
</comment>
<gene>
    <name evidence="1" type="ORF">QQF64_028689</name>
</gene>
<accession>A0ABR3N7Q2</accession>
<keyword evidence="2" id="KW-1185">Reference proteome</keyword>
<dbReference type="EMBL" id="JAYMGO010000006">
    <property type="protein sequence ID" value="KAL1272827.1"/>
    <property type="molecule type" value="Genomic_DNA"/>
</dbReference>
<sequence>MVLLVHATLQWHNIGEKQSKFLMLGDILSAPGHFNPSAIEVPANCFHERWPLPALDVRPHLGPWQGEQKRRRDAFIQRALVS</sequence>
<dbReference type="Proteomes" id="UP001558613">
    <property type="component" value="Unassembled WGS sequence"/>
</dbReference>
<proteinExistence type="predicted"/>